<dbReference type="Proteomes" id="UP000005824">
    <property type="component" value="Unassembled WGS sequence"/>
</dbReference>
<evidence type="ECO:0000313" key="2">
    <source>
        <dbReference type="Proteomes" id="UP000005824"/>
    </source>
</evidence>
<protein>
    <submittedName>
        <fullName evidence="1">Uncharacterized protein</fullName>
    </submittedName>
</protein>
<accession>B4D4P1</accession>
<gene>
    <name evidence="1" type="ORF">CfE428DRAFT_3879</name>
</gene>
<evidence type="ECO:0000313" key="1">
    <source>
        <dbReference type="EMBL" id="EDY18494.1"/>
    </source>
</evidence>
<organism evidence="1 2">
    <name type="scientific">Chthoniobacter flavus Ellin428</name>
    <dbReference type="NCBI Taxonomy" id="497964"/>
    <lineage>
        <taxon>Bacteria</taxon>
        <taxon>Pseudomonadati</taxon>
        <taxon>Verrucomicrobiota</taxon>
        <taxon>Spartobacteria</taxon>
        <taxon>Chthoniobacterales</taxon>
        <taxon>Chthoniobacteraceae</taxon>
        <taxon>Chthoniobacter</taxon>
    </lineage>
</organism>
<reference evidence="1 2" key="1">
    <citation type="journal article" date="2011" name="J. Bacteriol.">
        <title>Genome sequence of Chthoniobacter flavus Ellin428, an aerobic heterotrophic soil bacterium.</title>
        <authorList>
            <person name="Kant R."/>
            <person name="van Passel M.W."/>
            <person name="Palva A."/>
            <person name="Lucas S."/>
            <person name="Lapidus A."/>
            <person name="Glavina Del Rio T."/>
            <person name="Dalin E."/>
            <person name="Tice H."/>
            <person name="Bruce D."/>
            <person name="Goodwin L."/>
            <person name="Pitluck S."/>
            <person name="Larimer F.W."/>
            <person name="Land M.L."/>
            <person name="Hauser L."/>
            <person name="Sangwan P."/>
            <person name="de Vos W.M."/>
            <person name="Janssen P.H."/>
            <person name="Smidt H."/>
        </authorList>
    </citation>
    <scope>NUCLEOTIDE SEQUENCE [LARGE SCALE GENOMIC DNA]</scope>
    <source>
        <strain evidence="1 2">Ellin428</strain>
    </source>
</reference>
<dbReference type="RefSeq" id="WP_006981204.1">
    <property type="nucleotide sequence ID" value="NZ_ABVL01000012.1"/>
</dbReference>
<dbReference type="AlphaFoldDB" id="B4D4P1"/>
<dbReference type="InParanoid" id="B4D4P1"/>
<sequence length="64" mass="6987">MKRVEFSIRGENGAALSEPQFVEDCSELPLAIMRAVDDYLEAQGGKMELPIVIRIFPSCGGPTC</sequence>
<proteinExistence type="predicted"/>
<name>B4D4P1_9BACT</name>
<dbReference type="EMBL" id="ABVL01000012">
    <property type="protein sequence ID" value="EDY18494.1"/>
    <property type="molecule type" value="Genomic_DNA"/>
</dbReference>
<comment type="caution">
    <text evidence="1">The sequence shown here is derived from an EMBL/GenBank/DDBJ whole genome shotgun (WGS) entry which is preliminary data.</text>
</comment>
<keyword evidence="2" id="KW-1185">Reference proteome</keyword>
<dbReference type="STRING" id="497964.CfE428DRAFT_3879"/>